<proteinExistence type="inferred from homology"/>
<dbReference type="SUPFAM" id="SSF51735">
    <property type="entry name" value="NAD(P)-binding Rossmann-fold domains"/>
    <property type="match status" value="2"/>
</dbReference>
<feature type="domain" description="Carrier" evidence="10">
    <location>
        <begin position="530"/>
        <end position="605"/>
    </location>
</feature>
<dbReference type="Gene3D" id="3.40.47.10">
    <property type="match status" value="1"/>
</dbReference>
<evidence type="ECO:0000256" key="5">
    <source>
        <dbReference type="ARBA" id="ARBA00022679"/>
    </source>
</evidence>
<dbReference type="CDD" id="cd03443">
    <property type="entry name" value="PaaI_thioesterase"/>
    <property type="match status" value="1"/>
</dbReference>
<dbReference type="GO" id="GO:0016491">
    <property type="term" value="F:oxidoreductase activity"/>
    <property type="evidence" value="ECO:0007669"/>
    <property type="project" value="UniProtKB-KW"/>
</dbReference>
<dbReference type="SMART" id="SM00825">
    <property type="entry name" value="PKS_KS"/>
    <property type="match status" value="1"/>
</dbReference>
<evidence type="ECO:0000256" key="2">
    <source>
        <dbReference type="ARBA" id="ARBA00022553"/>
    </source>
</evidence>
<dbReference type="InterPro" id="IPR014043">
    <property type="entry name" value="Acyl_transferase_dom"/>
</dbReference>
<dbReference type="SUPFAM" id="SSF53901">
    <property type="entry name" value="Thiolase-like"/>
    <property type="match status" value="1"/>
</dbReference>
<dbReference type="GO" id="GO:0016874">
    <property type="term" value="F:ligase activity"/>
    <property type="evidence" value="ECO:0007669"/>
    <property type="project" value="UniProtKB-KW"/>
</dbReference>
<keyword evidence="2" id="KW-0597">Phosphoprotein</keyword>
<evidence type="ECO:0000256" key="6">
    <source>
        <dbReference type="ARBA" id="ARBA00023002"/>
    </source>
</evidence>
<reference evidence="12 13" key="1">
    <citation type="journal article" date="2014" name="Genome Biol. Evol.">
        <title>Comparative genomics and transcriptomics analyses reveal divergent lifestyle features of nematode endoparasitic fungus Hirsutella minnesotensis.</title>
        <authorList>
            <person name="Lai Y."/>
            <person name="Liu K."/>
            <person name="Zhang X."/>
            <person name="Zhang X."/>
            <person name="Li K."/>
            <person name="Wang N."/>
            <person name="Shu C."/>
            <person name="Wu Y."/>
            <person name="Wang C."/>
            <person name="Bushley K.E."/>
            <person name="Xiang M."/>
            <person name="Liu X."/>
        </authorList>
    </citation>
    <scope>NUCLEOTIDE SEQUENCE [LARGE SCALE GENOMIC DNA]</scope>
    <source>
        <strain evidence="12 13">3608</strain>
    </source>
</reference>
<dbReference type="InterPro" id="IPR055123">
    <property type="entry name" value="SpnB-like_Rossmann"/>
</dbReference>
<evidence type="ECO:0000259" key="10">
    <source>
        <dbReference type="PROSITE" id="PS50075"/>
    </source>
</evidence>
<dbReference type="SMART" id="SM00822">
    <property type="entry name" value="PKS_KR"/>
    <property type="match status" value="1"/>
</dbReference>
<dbReference type="Proteomes" id="UP000054481">
    <property type="component" value="Unassembled WGS sequence"/>
</dbReference>
<dbReference type="InterPro" id="IPR001227">
    <property type="entry name" value="Ac_transferase_dom_sf"/>
</dbReference>
<keyword evidence="4" id="KW-0489">Methyltransferase</keyword>
<protein>
    <recommendedName>
        <fullName evidence="14">Polyketide synthase</fullName>
    </recommendedName>
</protein>
<dbReference type="SMART" id="SM01294">
    <property type="entry name" value="PKS_PP_betabranch"/>
    <property type="match status" value="1"/>
</dbReference>
<dbReference type="Pfam" id="PF03061">
    <property type="entry name" value="4HBT"/>
    <property type="match status" value="1"/>
</dbReference>
<feature type="region of interest" description="Disordered" evidence="9">
    <location>
        <begin position="2069"/>
        <end position="2094"/>
    </location>
</feature>
<dbReference type="InterPro" id="IPR010071">
    <property type="entry name" value="AA_adenyl_dom"/>
</dbReference>
<dbReference type="PANTHER" id="PTHR43775:SF51">
    <property type="entry name" value="INACTIVE PHENOLPHTHIOCEROL SYNTHESIS POLYKETIDE SYNTHASE TYPE I PKS1-RELATED"/>
    <property type="match status" value="1"/>
</dbReference>
<dbReference type="GO" id="GO:0004312">
    <property type="term" value="F:fatty acid synthase activity"/>
    <property type="evidence" value="ECO:0007669"/>
    <property type="project" value="TreeGrafter"/>
</dbReference>
<evidence type="ECO:0008006" key="14">
    <source>
        <dbReference type="Google" id="ProtNLM"/>
    </source>
</evidence>
<dbReference type="InterPro" id="IPR006683">
    <property type="entry name" value="Thioestr_dom"/>
</dbReference>
<dbReference type="InterPro" id="IPR016039">
    <property type="entry name" value="Thiolase-like"/>
</dbReference>
<dbReference type="NCBIfam" id="TIGR01733">
    <property type="entry name" value="AA-adenyl-dom"/>
    <property type="match status" value="1"/>
</dbReference>
<dbReference type="CDD" id="cd08956">
    <property type="entry name" value="KR_3_FAS_SDR_x"/>
    <property type="match status" value="1"/>
</dbReference>
<dbReference type="InterPro" id="IPR006162">
    <property type="entry name" value="Ppantetheine_attach_site"/>
</dbReference>
<dbReference type="SUPFAM" id="SSF47336">
    <property type="entry name" value="ACP-like"/>
    <property type="match status" value="2"/>
</dbReference>
<evidence type="ECO:0000313" key="12">
    <source>
        <dbReference type="EMBL" id="KJZ72673.1"/>
    </source>
</evidence>
<dbReference type="Gene3D" id="3.40.50.980">
    <property type="match status" value="2"/>
</dbReference>
<dbReference type="Gene3D" id="3.30.300.30">
    <property type="match status" value="1"/>
</dbReference>
<dbReference type="InterPro" id="IPR020841">
    <property type="entry name" value="PKS_Beta-ketoAc_synthase_dom"/>
</dbReference>
<dbReference type="GO" id="GO:0031177">
    <property type="term" value="F:phosphopantetheine binding"/>
    <property type="evidence" value="ECO:0007669"/>
    <property type="project" value="InterPro"/>
</dbReference>
<dbReference type="GO" id="GO:0008168">
    <property type="term" value="F:methyltransferase activity"/>
    <property type="evidence" value="ECO:0007669"/>
    <property type="project" value="UniProtKB-KW"/>
</dbReference>
<dbReference type="Gene3D" id="3.40.50.720">
    <property type="entry name" value="NAD(P)-binding Rossmann-like Domain"/>
    <property type="match status" value="1"/>
</dbReference>
<gene>
    <name evidence="12" type="ORF">HIM_07865</name>
</gene>
<dbReference type="InterPro" id="IPR016036">
    <property type="entry name" value="Malonyl_transacylase_ACP-bd"/>
</dbReference>
<evidence type="ECO:0000256" key="3">
    <source>
        <dbReference type="ARBA" id="ARBA00022598"/>
    </source>
</evidence>
<dbReference type="FunFam" id="3.40.47.10:FF:000019">
    <property type="entry name" value="Polyketide synthase type I"/>
    <property type="match status" value="1"/>
</dbReference>
<dbReference type="Pfam" id="PF22953">
    <property type="entry name" value="SpnB_Rossmann"/>
    <property type="match status" value="1"/>
</dbReference>
<dbReference type="Pfam" id="PF16197">
    <property type="entry name" value="KAsynt_C_assoc"/>
    <property type="match status" value="1"/>
</dbReference>
<evidence type="ECO:0000256" key="9">
    <source>
        <dbReference type="SAM" id="MobiDB-lite"/>
    </source>
</evidence>
<evidence type="ECO:0000313" key="13">
    <source>
        <dbReference type="Proteomes" id="UP000054481"/>
    </source>
</evidence>
<dbReference type="CDD" id="cd00833">
    <property type="entry name" value="PKS"/>
    <property type="match status" value="1"/>
</dbReference>
<dbReference type="Pfam" id="PF00501">
    <property type="entry name" value="AMP-binding"/>
    <property type="match status" value="1"/>
</dbReference>
<dbReference type="Pfam" id="PF00550">
    <property type="entry name" value="PP-binding"/>
    <property type="match status" value="2"/>
</dbReference>
<dbReference type="InterPro" id="IPR036291">
    <property type="entry name" value="NAD(P)-bd_dom_sf"/>
</dbReference>
<dbReference type="InterPro" id="IPR009081">
    <property type="entry name" value="PP-bd_ACP"/>
</dbReference>
<keyword evidence="3" id="KW-0436">Ligase</keyword>
<dbReference type="Pfam" id="PF00109">
    <property type="entry name" value="ketoacyl-synt"/>
    <property type="match status" value="1"/>
</dbReference>
<dbReference type="InterPro" id="IPR013968">
    <property type="entry name" value="PKS_KR"/>
</dbReference>
<sequence length="2328" mass="249489">MATLSAEDSRIVIDDFNLTDDATTLGRCLHELVELATASNPDKTAVICGDTEVTYGKLNGLANRFARVLVDWGIRQGGLIGVALDRSIDLVMVLLAVLKTGSAYLPIDPTYPPERIKYTLNDAAVKLVVVSATTQGAVASWDGMSLNIDKARNQMHSKADDTNLALDVLPKDLSYVIYTSGSTGQPKGVDIGHEAVCNMLLALQREPGCSETDRLLAVSTISFDMAVPELFLPLICGATIILAEAHQIRDAQALVRLIEYQRVTIMQGTPTIWQMLIDVGWSGEPRLMKMLSAGEPLSRQLAANLLNCGDEMWNLYGPTEAAVHATAWRVVQGEDIIVGRPIANYRLYVLGEDLLPVPLGSSGEVYIGGRGLARGYHNKPELTRSRFIPNSFHQGLMYRTGDLGRFLAPGRLRVLGRADDQIKLRGHRIEPAEVEAAITSHEYISRAVVVSRGGRMIAFCIRATTIVVSVSEVRLDRVLRPWLAARLPAYMMPAFFVELDAFPLTLNRKIDRKALPDPVVAKAVLNTDPDTDMELEDQIVAIWSSVLGHDRIGVHDNFFEIGGDSTRVIRVQIKIKQLLGLSVSPAKLFEYYTVKDLAAYLGGTRSNGVGKEHATPRLRRNHDAHDGDVAIISMACRLPGGVATPEDFWEVLDNDVDAIVDVPGDRWDDDANADTPYCRRGGFIPSIDSFDAPFFGISPREARELDPTHYLMLETCWEAFERAGYTTEKLNGSHTGVFIGVSSIPAYHHGYSRAGLDGYSITGTAGGTLSGRISYILGLEGPALTIDTACSSSLVTTHIACNALRQNECDMAISGGVCLMLTPGLHAEFSRLGGMSSDGRCRAFAADSQGTGWGEGAAAIVLKRLADAQRDGDTIHAVLRSTAVNHSGLSAGLTTPSGPAQQRLIRMALAAARLQPDDIDYVEAHGTGTRIGDPIEGGALAEVFGGGRSRSGADPGPGPLWVGSAKSNIGHTQAAAGLVGVLKVVLAMKHSRLPRTLYAQTPTPEVDWTGLALVQQQQPWLPRVGRRRRAGVSAFGIGGTNAHAVLEEPPTPTAPEARDDSLWAIAFSLATTRNHFRRRLVLMARDRAELLDKLAHVPASATQETRLSQAEPRVAMLFTGQGSQWPGMGRGLASQYPVFREALEEIAHELKDALDRPLLDVMWADPGSEAAELLQRTDYAQPALFALEVALWRLWDSWGVRPHLVLGHSVGELAAAHAAGIMSLSDACHLVAVRGRLMQFLPGHGGMVSLEASAEEAAAGIQALNLASKVDIAGYNTPAQTIISGDVNAIEILGAWFTAKGRKSKILKVSHAFHSHHIDDGMLEALRTTASKLHFRPARLPIVSSLRGRLAHNGELQTAEYWVQQARKPVRFSEGIQTLAGRGTNIFLELGPRPVLCGMGSACLDNLAQPDSISWLPSLVPGKDDAVTIQSSLARLHVRHVPIDWSGYFKPFSRRRVELPTYAFQRHRFNIDTQETRYNVDGVKDLGTATDRLDRFRFVINWQQIDTAASISGLGGSWGLLCPAGEVAWAEEVESTLLLRSGLRQLRRISGLSDAQQLDGVLCLWDSDAKDVPLAARKLTAAALSQVQEAARGLFALPIVWVTRNAVGTGAGADDVSSSGIAAAPLWGLMRTAQAENPNLKLRLIDLDEGPTGLAALAPAIMLPAEPQCAMRQGKVLVPRLQPFRPRAGLPSQGPLVRRDGAVLITGGTGGIGRYVARWLARAHGVRDLVLISRRGPEAPGAEALVAELAQLGAEAELVAGDVADVNSLRAILSRFGGSRPLRGVIHAAGVLDDGVLSALTPQRCDTAFAPKADGAWNLHQLTQGMDLDLFVLFSSVSGIMGAAGQGNYAAANTFLDALAYRRRAEKQPATSVAWGLWTGEGMAANMSASCLARYLRSGLDPLSPEDGLELLGQAARSGALTVAAAYNVQRLQECHNDGHELPPLLRSLIRTRHGRWQMRHGEGRGQSESRGLRATLDSAAPEEHPAITLVMVRLAVAQTLGFSSPDDVDVDVPLRDMGIDSLTAVLTRNQLAALTGLSLPAGIALQHPNLTTLSQFLLSQVQQFWADSSSEAETPAGPALGTPESGSASQDTPLFNDRVLSPVLGLVPPHSPADLFASALSHFSAIPWCSLLVHQVSPTSGLLPGHGQAIGFIPSSFNPPGAHRDQFIGSTLSGTPGSTKTPPLRHMLCLFRPSDASHLHDPARAIHRVATLFALGGGSSGFEGIVHGGLIATLLDESLGAINELNAALGKTCGNSPTTISVTESLSIRYLVPLATTEEAVCVTAWIEAMQGGKATINAELTNLHGTKLAVVESTWATIATPAVRAA</sequence>
<dbReference type="Pfam" id="PF02801">
    <property type="entry name" value="Ketoacyl-synt_C"/>
    <property type="match status" value="1"/>
</dbReference>
<dbReference type="SUPFAM" id="SSF54637">
    <property type="entry name" value="Thioesterase/thiol ester dehydrase-isomerase"/>
    <property type="match status" value="1"/>
</dbReference>
<evidence type="ECO:0000256" key="1">
    <source>
        <dbReference type="ARBA" id="ARBA00022450"/>
    </source>
</evidence>
<feature type="domain" description="Carrier" evidence="10">
    <location>
        <begin position="1987"/>
        <end position="2062"/>
    </location>
</feature>
<dbReference type="SMART" id="SM00827">
    <property type="entry name" value="PKS_AT"/>
    <property type="match status" value="1"/>
</dbReference>
<feature type="compositionally biased region" description="Polar residues" evidence="9">
    <location>
        <begin position="2085"/>
        <end position="2094"/>
    </location>
</feature>
<dbReference type="SUPFAM" id="SSF55048">
    <property type="entry name" value="Probable ACP-binding domain of malonyl-CoA ACP transacylase"/>
    <property type="match status" value="1"/>
</dbReference>
<dbReference type="Pfam" id="PF00698">
    <property type="entry name" value="Acyl_transf_1"/>
    <property type="match status" value="1"/>
</dbReference>
<dbReference type="InterPro" id="IPR045851">
    <property type="entry name" value="AMP-bd_C_sf"/>
</dbReference>
<dbReference type="Pfam" id="PF08659">
    <property type="entry name" value="KR"/>
    <property type="match status" value="1"/>
</dbReference>
<dbReference type="Gene3D" id="3.10.129.10">
    <property type="entry name" value="Hotdog Thioesterase"/>
    <property type="match status" value="1"/>
</dbReference>
<feature type="domain" description="Ketosynthase family 3 (KS3)" evidence="11">
    <location>
        <begin position="626"/>
        <end position="1048"/>
    </location>
</feature>
<dbReference type="FunFam" id="3.40.50.12780:FF:000012">
    <property type="entry name" value="Non-ribosomal peptide synthetase"/>
    <property type="match status" value="1"/>
</dbReference>
<evidence type="ECO:0000256" key="4">
    <source>
        <dbReference type="ARBA" id="ARBA00022603"/>
    </source>
</evidence>
<dbReference type="GO" id="GO:0044550">
    <property type="term" value="P:secondary metabolite biosynthetic process"/>
    <property type="evidence" value="ECO:0007669"/>
    <property type="project" value="UniProtKB-ARBA"/>
</dbReference>
<dbReference type="InterPro" id="IPR032821">
    <property type="entry name" value="PKS_assoc"/>
</dbReference>
<evidence type="ECO:0000256" key="7">
    <source>
        <dbReference type="ARBA" id="ARBA00023268"/>
    </source>
</evidence>
<dbReference type="SUPFAM" id="SSF56801">
    <property type="entry name" value="Acetyl-CoA synthetase-like"/>
    <property type="match status" value="1"/>
</dbReference>
<keyword evidence="6" id="KW-0560">Oxidoreductase</keyword>
<evidence type="ECO:0000259" key="11">
    <source>
        <dbReference type="PROSITE" id="PS52004"/>
    </source>
</evidence>
<dbReference type="EMBL" id="KQ030543">
    <property type="protein sequence ID" value="KJZ72673.1"/>
    <property type="molecule type" value="Genomic_DNA"/>
</dbReference>
<dbReference type="InterPro" id="IPR000873">
    <property type="entry name" value="AMP-dep_synth/lig_dom"/>
</dbReference>
<dbReference type="Gene3D" id="3.40.366.10">
    <property type="entry name" value="Malonyl-Coenzyme A Acyl Carrier Protein, domain 2"/>
    <property type="match status" value="1"/>
</dbReference>
<dbReference type="Gene3D" id="3.30.70.3290">
    <property type="match status" value="1"/>
</dbReference>
<dbReference type="PROSITE" id="PS50075">
    <property type="entry name" value="CARRIER"/>
    <property type="match status" value="2"/>
</dbReference>
<dbReference type="CDD" id="cd05930">
    <property type="entry name" value="A_NRPS"/>
    <property type="match status" value="1"/>
</dbReference>
<dbReference type="SMART" id="SM00823">
    <property type="entry name" value="PKS_PP"/>
    <property type="match status" value="2"/>
</dbReference>
<accession>A0A0F7ZT85</accession>
<evidence type="ECO:0000256" key="8">
    <source>
        <dbReference type="ARBA" id="ARBA00029454"/>
    </source>
</evidence>
<dbReference type="InterPro" id="IPR050091">
    <property type="entry name" value="PKS_NRPS_Biosynth_Enz"/>
</dbReference>
<keyword evidence="7" id="KW-0511">Multifunctional enzyme</keyword>
<dbReference type="PROSITE" id="PS00455">
    <property type="entry name" value="AMP_BINDING"/>
    <property type="match status" value="1"/>
</dbReference>
<keyword evidence="5" id="KW-0808">Transferase</keyword>
<keyword evidence="1" id="KW-0596">Phosphopantetheine</keyword>
<dbReference type="FunFam" id="3.40.50.980:FF:000001">
    <property type="entry name" value="Non-ribosomal peptide synthetase"/>
    <property type="match status" value="1"/>
</dbReference>
<dbReference type="PROSITE" id="PS00012">
    <property type="entry name" value="PHOSPHOPANTETHEINE"/>
    <property type="match status" value="1"/>
</dbReference>
<dbReference type="InterPro" id="IPR057326">
    <property type="entry name" value="KR_dom"/>
</dbReference>
<dbReference type="InterPro" id="IPR016035">
    <property type="entry name" value="Acyl_Trfase/lysoPLipase"/>
</dbReference>
<dbReference type="InterPro" id="IPR029069">
    <property type="entry name" value="HotDog_dom_sf"/>
</dbReference>
<name>A0A0F7ZT85_9HYPO</name>
<dbReference type="GO" id="GO:0032259">
    <property type="term" value="P:methylation"/>
    <property type="evidence" value="ECO:0007669"/>
    <property type="project" value="UniProtKB-KW"/>
</dbReference>
<dbReference type="InterPro" id="IPR014031">
    <property type="entry name" value="Ketoacyl_synth_C"/>
</dbReference>
<comment type="similarity">
    <text evidence="8">Belongs to the NRP synthetase family.</text>
</comment>
<dbReference type="SUPFAM" id="SSF52151">
    <property type="entry name" value="FabD/lysophospholipase-like"/>
    <property type="match status" value="1"/>
</dbReference>
<dbReference type="Pfam" id="PF13193">
    <property type="entry name" value="AMP-binding_C"/>
    <property type="match status" value="1"/>
</dbReference>
<dbReference type="InterPro" id="IPR025110">
    <property type="entry name" value="AMP-bd_C"/>
</dbReference>
<organism evidence="12 13">
    <name type="scientific">Hirsutella minnesotensis 3608</name>
    <dbReference type="NCBI Taxonomy" id="1043627"/>
    <lineage>
        <taxon>Eukaryota</taxon>
        <taxon>Fungi</taxon>
        <taxon>Dikarya</taxon>
        <taxon>Ascomycota</taxon>
        <taxon>Pezizomycotina</taxon>
        <taxon>Sordariomycetes</taxon>
        <taxon>Hypocreomycetidae</taxon>
        <taxon>Hypocreales</taxon>
        <taxon>Ophiocordycipitaceae</taxon>
        <taxon>Hirsutella</taxon>
    </lineage>
</organism>
<dbReference type="PANTHER" id="PTHR43775">
    <property type="entry name" value="FATTY ACID SYNTHASE"/>
    <property type="match status" value="1"/>
</dbReference>
<dbReference type="PROSITE" id="PS52004">
    <property type="entry name" value="KS3_2"/>
    <property type="match status" value="1"/>
</dbReference>
<dbReference type="Gene3D" id="1.10.1200.10">
    <property type="entry name" value="ACP-like"/>
    <property type="match status" value="2"/>
</dbReference>
<dbReference type="InterPro" id="IPR020845">
    <property type="entry name" value="AMP-binding_CS"/>
</dbReference>
<dbReference type="GO" id="GO:0006633">
    <property type="term" value="P:fatty acid biosynthetic process"/>
    <property type="evidence" value="ECO:0007669"/>
    <property type="project" value="TreeGrafter"/>
</dbReference>
<dbReference type="InterPro" id="IPR036736">
    <property type="entry name" value="ACP-like_sf"/>
</dbReference>
<keyword evidence="13" id="KW-1185">Reference proteome</keyword>
<dbReference type="InterPro" id="IPR020806">
    <property type="entry name" value="PKS_PP-bd"/>
</dbReference>
<dbReference type="OrthoDB" id="5334845at2759"/>
<dbReference type="FunFam" id="3.40.366.10:FF:000002">
    <property type="entry name" value="Probable polyketide synthase 2"/>
    <property type="match status" value="1"/>
</dbReference>
<dbReference type="InterPro" id="IPR014030">
    <property type="entry name" value="Ketoacyl_synth_N"/>
</dbReference>
<dbReference type="Gene3D" id="2.30.38.10">
    <property type="entry name" value="Luciferase, Domain 3"/>
    <property type="match status" value="1"/>
</dbReference>